<protein>
    <submittedName>
        <fullName evidence="1">Unannotated protein</fullName>
    </submittedName>
</protein>
<accession>A0A6J6CPJ9</accession>
<evidence type="ECO:0000313" key="1">
    <source>
        <dbReference type="EMBL" id="CAB4553084.1"/>
    </source>
</evidence>
<organism evidence="1">
    <name type="scientific">freshwater metagenome</name>
    <dbReference type="NCBI Taxonomy" id="449393"/>
    <lineage>
        <taxon>unclassified sequences</taxon>
        <taxon>metagenomes</taxon>
        <taxon>ecological metagenomes</taxon>
    </lineage>
</organism>
<dbReference type="EMBL" id="CAEZSW010000055">
    <property type="protein sequence ID" value="CAB4553084.1"/>
    <property type="molecule type" value="Genomic_DNA"/>
</dbReference>
<sequence length="72" mass="7493">MRISFDAIPRRYGASSAARVFLAAGSNGANLLSFLPNGSDLPLALINSSALVIAQTDRSSHSALVLPQVVKP</sequence>
<gene>
    <name evidence="1" type="ORF">UFOPK1508_00561</name>
</gene>
<name>A0A6J6CPJ9_9ZZZZ</name>
<dbReference type="AlphaFoldDB" id="A0A6J6CPJ9"/>
<reference evidence="1" key="1">
    <citation type="submission" date="2020-05" db="EMBL/GenBank/DDBJ databases">
        <authorList>
            <person name="Chiriac C."/>
            <person name="Salcher M."/>
            <person name="Ghai R."/>
            <person name="Kavagutti S V."/>
        </authorList>
    </citation>
    <scope>NUCLEOTIDE SEQUENCE</scope>
</reference>
<proteinExistence type="predicted"/>